<evidence type="ECO:0000313" key="2">
    <source>
        <dbReference type="EMBL" id="TWU39746.1"/>
    </source>
</evidence>
<dbReference type="OrthoDB" id="9772751at2"/>
<name>A0A5C6DXI4_9BACT</name>
<evidence type="ECO:0000313" key="3">
    <source>
        <dbReference type="Proteomes" id="UP000319143"/>
    </source>
</evidence>
<keyword evidence="2" id="KW-0808">Transferase</keyword>
<dbReference type="Proteomes" id="UP000319143">
    <property type="component" value="Unassembled WGS sequence"/>
</dbReference>
<feature type="domain" description="Methyltransferase" evidence="1">
    <location>
        <begin position="72"/>
        <end position="170"/>
    </location>
</feature>
<dbReference type="EMBL" id="SJPV01000003">
    <property type="protein sequence ID" value="TWU39746.1"/>
    <property type="molecule type" value="Genomic_DNA"/>
</dbReference>
<keyword evidence="3" id="KW-1185">Reference proteome</keyword>
<dbReference type="GO" id="GO:0008168">
    <property type="term" value="F:methyltransferase activity"/>
    <property type="evidence" value="ECO:0007669"/>
    <property type="project" value="UniProtKB-KW"/>
</dbReference>
<evidence type="ECO:0000259" key="1">
    <source>
        <dbReference type="Pfam" id="PF13649"/>
    </source>
</evidence>
<reference evidence="2 3" key="1">
    <citation type="submission" date="2019-02" db="EMBL/GenBank/DDBJ databases">
        <title>Deep-cultivation of Planctomycetes and their phenomic and genomic characterization uncovers novel biology.</title>
        <authorList>
            <person name="Wiegand S."/>
            <person name="Jogler M."/>
            <person name="Boedeker C."/>
            <person name="Pinto D."/>
            <person name="Vollmers J."/>
            <person name="Rivas-Marin E."/>
            <person name="Kohn T."/>
            <person name="Peeters S.H."/>
            <person name="Heuer A."/>
            <person name="Rast P."/>
            <person name="Oberbeckmann S."/>
            <person name="Bunk B."/>
            <person name="Jeske O."/>
            <person name="Meyerdierks A."/>
            <person name="Storesund J.E."/>
            <person name="Kallscheuer N."/>
            <person name="Luecker S."/>
            <person name="Lage O.M."/>
            <person name="Pohl T."/>
            <person name="Merkel B.J."/>
            <person name="Hornburger P."/>
            <person name="Mueller R.-W."/>
            <person name="Bruemmer F."/>
            <person name="Labrenz M."/>
            <person name="Spormann A.M."/>
            <person name="Op Den Camp H."/>
            <person name="Overmann J."/>
            <person name="Amann R."/>
            <person name="Jetten M.S.M."/>
            <person name="Mascher T."/>
            <person name="Medema M.H."/>
            <person name="Devos D.P."/>
            <person name="Kaster A.-K."/>
            <person name="Ovreas L."/>
            <person name="Rohde M."/>
            <person name="Galperin M.Y."/>
            <person name="Jogler C."/>
        </authorList>
    </citation>
    <scope>NUCLEOTIDE SEQUENCE [LARGE SCALE GENOMIC DNA]</scope>
    <source>
        <strain evidence="2 3">Poly41</strain>
    </source>
</reference>
<dbReference type="AlphaFoldDB" id="A0A5C6DXI4"/>
<accession>A0A5C6DXI4</accession>
<dbReference type="Gene3D" id="3.40.50.150">
    <property type="entry name" value="Vaccinia Virus protein VP39"/>
    <property type="match status" value="1"/>
</dbReference>
<protein>
    <submittedName>
        <fullName evidence="2">Putative methyltransferase YcgJ</fullName>
        <ecNumber evidence="2">2.1.1.-</ecNumber>
    </submittedName>
</protein>
<organism evidence="2 3">
    <name type="scientific">Novipirellula artificiosorum</name>
    <dbReference type="NCBI Taxonomy" id="2528016"/>
    <lineage>
        <taxon>Bacteria</taxon>
        <taxon>Pseudomonadati</taxon>
        <taxon>Planctomycetota</taxon>
        <taxon>Planctomycetia</taxon>
        <taxon>Pirellulales</taxon>
        <taxon>Pirellulaceae</taxon>
        <taxon>Novipirellula</taxon>
    </lineage>
</organism>
<comment type="caution">
    <text evidence="2">The sequence shown here is derived from an EMBL/GenBank/DDBJ whole genome shotgun (WGS) entry which is preliminary data.</text>
</comment>
<sequence length="297" mass="32988">MPSVFQLLPLIVQQNFGKQQLERTPEPEAVTDNSDNVLQYDRVMETKLAISYAIAIETIYKARTNPFGGRALDVCCGPGHMSINLAKELKLDELIGIDLSAPMVDVASANAKQQGLSNLRFQAGDATSLDNLGDAEFDLSTMMDAAHHMPSLDVLKKVLFELDRVTRPDGLVVVMDLVRLRTKALTEKYVQMLGHDYVERGLPNFLADFRNSMYAAWTPSELSSAVQSDSRRKWNLVVPRGLPFVQFLIGQPINSSALFTKRSRLWKKGEDPVAESDQGDLRMGRLTMATASARSLN</sequence>
<keyword evidence="2" id="KW-0489">Methyltransferase</keyword>
<dbReference type="PANTHER" id="PTHR43591:SF110">
    <property type="entry name" value="RHODANESE DOMAIN-CONTAINING PROTEIN"/>
    <property type="match status" value="1"/>
</dbReference>
<dbReference type="EC" id="2.1.1.-" evidence="2"/>
<dbReference type="GO" id="GO:0032259">
    <property type="term" value="P:methylation"/>
    <property type="evidence" value="ECO:0007669"/>
    <property type="project" value="UniProtKB-KW"/>
</dbReference>
<gene>
    <name evidence="2" type="primary">ycgJ_3</name>
    <name evidence="2" type="ORF">Poly41_26020</name>
</gene>
<dbReference type="InterPro" id="IPR029063">
    <property type="entry name" value="SAM-dependent_MTases_sf"/>
</dbReference>
<dbReference type="SUPFAM" id="SSF53335">
    <property type="entry name" value="S-adenosyl-L-methionine-dependent methyltransferases"/>
    <property type="match status" value="1"/>
</dbReference>
<proteinExistence type="predicted"/>
<dbReference type="CDD" id="cd02440">
    <property type="entry name" value="AdoMet_MTases"/>
    <property type="match status" value="1"/>
</dbReference>
<dbReference type="PANTHER" id="PTHR43591">
    <property type="entry name" value="METHYLTRANSFERASE"/>
    <property type="match status" value="1"/>
</dbReference>
<dbReference type="InterPro" id="IPR041698">
    <property type="entry name" value="Methyltransf_25"/>
</dbReference>
<dbReference type="Pfam" id="PF13649">
    <property type="entry name" value="Methyltransf_25"/>
    <property type="match status" value="1"/>
</dbReference>